<keyword evidence="2" id="KW-1185">Reference proteome</keyword>
<protein>
    <recommendedName>
        <fullName evidence="3">PEP-CTERM protein-sorting domain-containing protein</fullName>
    </recommendedName>
</protein>
<dbReference type="AlphaFoldDB" id="A0A518BTS0"/>
<reference evidence="1 2" key="1">
    <citation type="submission" date="2019-02" db="EMBL/GenBank/DDBJ databases">
        <title>Deep-cultivation of Planctomycetes and their phenomic and genomic characterization uncovers novel biology.</title>
        <authorList>
            <person name="Wiegand S."/>
            <person name="Jogler M."/>
            <person name="Boedeker C."/>
            <person name="Pinto D."/>
            <person name="Vollmers J."/>
            <person name="Rivas-Marin E."/>
            <person name="Kohn T."/>
            <person name="Peeters S.H."/>
            <person name="Heuer A."/>
            <person name="Rast P."/>
            <person name="Oberbeckmann S."/>
            <person name="Bunk B."/>
            <person name="Jeske O."/>
            <person name="Meyerdierks A."/>
            <person name="Storesund J.E."/>
            <person name="Kallscheuer N."/>
            <person name="Luecker S."/>
            <person name="Lage O.M."/>
            <person name="Pohl T."/>
            <person name="Merkel B.J."/>
            <person name="Hornburger P."/>
            <person name="Mueller R.-W."/>
            <person name="Bruemmer F."/>
            <person name="Labrenz M."/>
            <person name="Spormann A.M."/>
            <person name="Op den Camp H."/>
            <person name="Overmann J."/>
            <person name="Amann R."/>
            <person name="Jetten M.S.M."/>
            <person name="Mascher T."/>
            <person name="Medema M.H."/>
            <person name="Devos D.P."/>
            <person name="Kaster A.-K."/>
            <person name="Ovreas L."/>
            <person name="Rohde M."/>
            <person name="Galperin M.Y."/>
            <person name="Jogler C."/>
        </authorList>
    </citation>
    <scope>NUCLEOTIDE SEQUENCE [LARGE SCALE GENOMIC DNA]</scope>
    <source>
        <strain evidence="1 2">Pan265</strain>
    </source>
</reference>
<evidence type="ECO:0000313" key="2">
    <source>
        <dbReference type="Proteomes" id="UP000320386"/>
    </source>
</evidence>
<dbReference type="OrthoDB" id="8562952at2"/>
<accession>A0A518BTS0</accession>
<dbReference type="InterPro" id="IPR013424">
    <property type="entry name" value="Ice-binding_C"/>
</dbReference>
<dbReference type="Pfam" id="PF14717">
    <property type="entry name" value="DUF4465"/>
    <property type="match status" value="1"/>
</dbReference>
<name>A0A518BTS0_9BACT</name>
<dbReference type="InterPro" id="IPR027828">
    <property type="entry name" value="DUF4465"/>
</dbReference>
<dbReference type="Gene3D" id="2.60.120.1350">
    <property type="entry name" value="Protein of unknown function DUF4465"/>
    <property type="match status" value="1"/>
</dbReference>
<dbReference type="KEGG" id="mcad:Pan265_02080"/>
<proteinExistence type="predicted"/>
<evidence type="ECO:0000313" key="1">
    <source>
        <dbReference type="EMBL" id="QDU70382.1"/>
    </source>
</evidence>
<dbReference type="EMBL" id="CP036280">
    <property type="protein sequence ID" value="QDU70382.1"/>
    <property type="molecule type" value="Genomic_DNA"/>
</dbReference>
<gene>
    <name evidence="1" type="ORF">Pan265_02080</name>
</gene>
<sequence>MNHLTTLTALGLMAGVACGDVLVDFDELITPGPDYVSGAGFVSKRVAFTGGQYFGWTYSDVNDTTTPGFLNQYAAYTGVDVEGDGNYAIASGGWGYINLPADQTAVSASITNTTYAALAMRDGNLVATAFGSDPQGTDLFTVTLNGYSGANGTGALTGSTAAITLGSYTAVDGLFILDTWQAIDLTVVGDARSIGLSFSSTDVGEFGINTPTYIALDNLQLVPEPSSLAGLMLVGLAAVTRRSR</sequence>
<dbReference type="Proteomes" id="UP000320386">
    <property type="component" value="Chromosome"/>
</dbReference>
<organism evidence="1 2">
    <name type="scientific">Mucisphaera calidilacus</name>
    <dbReference type="NCBI Taxonomy" id="2527982"/>
    <lineage>
        <taxon>Bacteria</taxon>
        <taxon>Pseudomonadati</taxon>
        <taxon>Planctomycetota</taxon>
        <taxon>Phycisphaerae</taxon>
        <taxon>Phycisphaerales</taxon>
        <taxon>Phycisphaeraceae</taxon>
        <taxon>Mucisphaera</taxon>
    </lineage>
</organism>
<dbReference type="NCBIfam" id="TIGR02595">
    <property type="entry name" value="PEP_CTERM"/>
    <property type="match status" value="1"/>
</dbReference>
<evidence type="ECO:0008006" key="3">
    <source>
        <dbReference type="Google" id="ProtNLM"/>
    </source>
</evidence>
<dbReference type="RefSeq" id="WP_145447186.1">
    <property type="nucleotide sequence ID" value="NZ_CP036280.1"/>
</dbReference>